<proteinExistence type="predicted"/>
<dbReference type="RefSeq" id="WP_119016852.1">
    <property type="nucleotide sequence ID" value="NZ_QXEV01000030.1"/>
</dbReference>
<protein>
    <submittedName>
        <fullName evidence="1">Uncharacterized protein</fullName>
    </submittedName>
</protein>
<comment type="caution">
    <text evidence="1">The sequence shown here is derived from an EMBL/GenBank/DDBJ whole genome shotgun (WGS) entry which is preliminary data.</text>
</comment>
<name>A0A397QV11_9MOLU</name>
<sequence length="260" mass="31439">MKIQEIYDYFWDEIDKDLEIQEIEGEDYYNKVVFNAFVRLIDNLLSDKPYDLDLAKTLKSLKRKNDIESIYSLIKREYLYRYVRINVKSIDFPKDLKRIMLIPIRSTIYEMMMGVLATMDCYGEHLVSLYKKDINFITPIDEGRLYDCSAIDNYTIDILDLKSMNLWYDYGEDWIFNITFNKLEYLEEYVPLKILKFRGRGILEDNKHILYDYLNHIDNEYIEEFDLDDYFLDDLEDLNDRAILDYDSLVYSYMGIDRSK</sequence>
<dbReference type="SUPFAM" id="SSF159941">
    <property type="entry name" value="MM3350-like"/>
    <property type="match status" value="1"/>
</dbReference>
<evidence type="ECO:0000313" key="2">
    <source>
        <dbReference type="Proteomes" id="UP000266506"/>
    </source>
</evidence>
<keyword evidence="2" id="KW-1185">Reference proteome</keyword>
<dbReference type="InParanoid" id="A0A397QV11"/>
<accession>A0A397QV11</accession>
<reference evidence="1 2" key="1">
    <citation type="submission" date="2018-08" db="EMBL/GenBank/DDBJ databases">
        <title>Genomic Encyclopedia of Archaeal and Bacterial Type Strains, Phase II (KMG-II): from individual species to whole genera.</title>
        <authorList>
            <person name="Goeker M."/>
        </authorList>
    </citation>
    <scope>NUCLEOTIDE SEQUENCE [LARGE SCALE GENOMIC DNA]</scope>
    <source>
        <strain evidence="1 2">ATCC 27112</strain>
    </source>
</reference>
<organism evidence="1 2">
    <name type="scientific">Anaeroplasma bactoclasticum</name>
    <dbReference type="NCBI Taxonomy" id="2088"/>
    <lineage>
        <taxon>Bacteria</taxon>
        <taxon>Bacillati</taxon>
        <taxon>Mycoplasmatota</taxon>
        <taxon>Mollicutes</taxon>
        <taxon>Anaeroplasmatales</taxon>
        <taxon>Anaeroplasmataceae</taxon>
        <taxon>Anaeroplasma</taxon>
    </lineage>
</organism>
<dbReference type="EMBL" id="QXEV01000030">
    <property type="protein sequence ID" value="RIA64898.1"/>
    <property type="molecule type" value="Genomic_DNA"/>
</dbReference>
<dbReference type="AlphaFoldDB" id="A0A397QV11"/>
<dbReference type="Proteomes" id="UP000266506">
    <property type="component" value="Unassembled WGS sequence"/>
</dbReference>
<evidence type="ECO:0000313" key="1">
    <source>
        <dbReference type="EMBL" id="RIA64898.1"/>
    </source>
</evidence>
<gene>
    <name evidence="1" type="ORF">EI71_01775</name>
</gene>
<dbReference type="Gene3D" id="3.10.290.30">
    <property type="entry name" value="MM3350-like"/>
    <property type="match status" value="1"/>
</dbReference>
<dbReference type="InterPro" id="IPR024047">
    <property type="entry name" value="MM3350-like_sf"/>
</dbReference>